<organism evidence="1 2">
    <name type="scientific">Prevotella jejuni</name>
    <dbReference type="NCBI Taxonomy" id="1177574"/>
    <lineage>
        <taxon>Bacteria</taxon>
        <taxon>Pseudomonadati</taxon>
        <taxon>Bacteroidota</taxon>
        <taxon>Bacteroidia</taxon>
        <taxon>Bacteroidales</taxon>
        <taxon>Prevotellaceae</taxon>
        <taxon>Prevotella</taxon>
    </lineage>
</organism>
<evidence type="ECO:0000313" key="2">
    <source>
        <dbReference type="Proteomes" id="UP000198427"/>
    </source>
</evidence>
<keyword evidence="2" id="KW-1185">Reference proteome</keyword>
<sequence>MLTCEYYYLKKGEYFVLNKPVSFVLSNKMYF</sequence>
<evidence type="ECO:0000313" key="1">
    <source>
        <dbReference type="EMBL" id="SNR83409.1"/>
    </source>
</evidence>
<dbReference type="AlphaFoldDB" id="A0AA94LK93"/>
<dbReference type="Proteomes" id="UP000198427">
    <property type="component" value="Unassembled WGS sequence"/>
</dbReference>
<protein>
    <submittedName>
        <fullName evidence="1">Uncharacterized protein</fullName>
    </submittedName>
</protein>
<proteinExistence type="predicted"/>
<name>A0AA94LK93_9BACT</name>
<comment type="caution">
    <text evidence="1">The sequence shown here is derived from an EMBL/GenBank/DDBJ whole genome shotgun (WGS) entry which is preliminary data.</text>
</comment>
<accession>A0AA94LK93</accession>
<reference evidence="1 2" key="1">
    <citation type="submission" date="2017-06" db="EMBL/GenBank/DDBJ databases">
        <authorList>
            <person name="Varghese N."/>
            <person name="Submissions S."/>
        </authorList>
    </citation>
    <scope>NUCLEOTIDE SEQUENCE [LARGE SCALE GENOMIC DNA]</scope>
    <source>
        <strain evidence="1 2">DSM 26989</strain>
    </source>
</reference>
<gene>
    <name evidence="1" type="ORF">SAMN06265364_11343</name>
</gene>
<dbReference type="EMBL" id="FZNZ01000013">
    <property type="protein sequence ID" value="SNR83409.1"/>
    <property type="molecule type" value="Genomic_DNA"/>
</dbReference>